<comment type="caution">
    <text evidence="2">The sequence shown here is derived from an EMBL/GenBank/DDBJ whole genome shotgun (WGS) entry which is preliminary data.</text>
</comment>
<organism evidence="2 3">
    <name type="scientific">Dreissena polymorpha</name>
    <name type="common">Zebra mussel</name>
    <name type="synonym">Mytilus polymorpha</name>
    <dbReference type="NCBI Taxonomy" id="45954"/>
    <lineage>
        <taxon>Eukaryota</taxon>
        <taxon>Metazoa</taxon>
        <taxon>Spiralia</taxon>
        <taxon>Lophotrochozoa</taxon>
        <taxon>Mollusca</taxon>
        <taxon>Bivalvia</taxon>
        <taxon>Autobranchia</taxon>
        <taxon>Heteroconchia</taxon>
        <taxon>Euheterodonta</taxon>
        <taxon>Imparidentia</taxon>
        <taxon>Neoheterodontei</taxon>
        <taxon>Myida</taxon>
        <taxon>Dreissenoidea</taxon>
        <taxon>Dreissenidae</taxon>
        <taxon>Dreissena</taxon>
    </lineage>
</organism>
<accession>A0A9D4S0B3</accession>
<evidence type="ECO:0000256" key="1">
    <source>
        <dbReference type="SAM" id="MobiDB-lite"/>
    </source>
</evidence>
<dbReference type="Proteomes" id="UP000828390">
    <property type="component" value="Unassembled WGS sequence"/>
</dbReference>
<name>A0A9D4S0B3_DREPO</name>
<evidence type="ECO:0000313" key="3">
    <source>
        <dbReference type="Proteomes" id="UP000828390"/>
    </source>
</evidence>
<reference evidence="2" key="2">
    <citation type="submission" date="2020-11" db="EMBL/GenBank/DDBJ databases">
        <authorList>
            <person name="McCartney M.A."/>
            <person name="Auch B."/>
            <person name="Kono T."/>
            <person name="Mallez S."/>
            <person name="Becker A."/>
            <person name="Gohl D.M."/>
            <person name="Silverstein K.A.T."/>
            <person name="Koren S."/>
            <person name="Bechman K.B."/>
            <person name="Herman A."/>
            <person name="Abrahante J.E."/>
            <person name="Garbe J."/>
        </authorList>
    </citation>
    <scope>NUCLEOTIDE SEQUENCE</scope>
    <source>
        <strain evidence="2">Duluth1</strain>
        <tissue evidence="2">Whole animal</tissue>
    </source>
</reference>
<feature type="compositionally biased region" description="Basic and acidic residues" evidence="1">
    <location>
        <begin position="36"/>
        <end position="45"/>
    </location>
</feature>
<feature type="region of interest" description="Disordered" evidence="1">
    <location>
        <begin position="28"/>
        <end position="66"/>
    </location>
</feature>
<keyword evidence="3" id="KW-1185">Reference proteome</keyword>
<proteinExistence type="predicted"/>
<gene>
    <name evidence="2" type="ORF">DPMN_009653</name>
</gene>
<reference evidence="2" key="1">
    <citation type="journal article" date="2019" name="bioRxiv">
        <title>The Genome of the Zebra Mussel, Dreissena polymorpha: A Resource for Invasive Species Research.</title>
        <authorList>
            <person name="McCartney M.A."/>
            <person name="Auch B."/>
            <person name="Kono T."/>
            <person name="Mallez S."/>
            <person name="Zhang Y."/>
            <person name="Obille A."/>
            <person name="Becker A."/>
            <person name="Abrahante J.E."/>
            <person name="Garbe J."/>
            <person name="Badalamenti J.P."/>
            <person name="Herman A."/>
            <person name="Mangelson H."/>
            <person name="Liachko I."/>
            <person name="Sullivan S."/>
            <person name="Sone E.D."/>
            <person name="Koren S."/>
            <person name="Silverstein K.A.T."/>
            <person name="Beckman K.B."/>
            <person name="Gohl D.M."/>
        </authorList>
    </citation>
    <scope>NUCLEOTIDE SEQUENCE</scope>
    <source>
        <strain evidence="2">Duluth1</strain>
        <tissue evidence="2">Whole animal</tissue>
    </source>
</reference>
<dbReference type="EMBL" id="JAIWYP010000001">
    <property type="protein sequence ID" value="KAH3885658.1"/>
    <property type="molecule type" value="Genomic_DNA"/>
</dbReference>
<evidence type="ECO:0000313" key="2">
    <source>
        <dbReference type="EMBL" id="KAH3885658.1"/>
    </source>
</evidence>
<dbReference type="AlphaFoldDB" id="A0A9D4S0B3"/>
<sequence length="66" mass="7574">MVYNAIWHESSSDPYIYSFQVSMKSAKALPRYGSGRTERRTDRQRQNNIPPPMAGDKKPSVSLENE</sequence>
<protein>
    <submittedName>
        <fullName evidence="2">Uncharacterized protein</fullName>
    </submittedName>
</protein>